<proteinExistence type="inferred from homology"/>
<dbReference type="PROSITE" id="PS51257">
    <property type="entry name" value="PROKAR_LIPOPROTEIN"/>
    <property type="match status" value="1"/>
</dbReference>
<dbReference type="Gene3D" id="1.20.1600.10">
    <property type="entry name" value="Outer membrane efflux proteins (OEP)"/>
    <property type="match status" value="1"/>
</dbReference>
<feature type="chain" id="PRO_5008811053" evidence="2">
    <location>
        <begin position="24"/>
        <end position="492"/>
    </location>
</feature>
<reference evidence="3" key="1">
    <citation type="journal article" date="2016" name="MBio">
        <title>Emergence of a Potent Multidrug Efflux Pump Variant That Enhances Campylobacter Resistance to Multiple Antibiotics.</title>
        <authorList>
            <person name="Yao H."/>
            <person name="Shen Z."/>
            <person name="Wang Y."/>
            <person name="Deng F."/>
            <person name="Liu D."/>
            <person name="Naren G."/>
            <person name="Dai L."/>
            <person name="Su C.C."/>
            <person name="Wang B."/>
            <person name="Wang S."/>
            <person name="Wu C."/>
            <person name="Yu E.W."/>
            <person name="Zhang Q."/>
            <person name="Shen J."/>
        </authorList>
    </citation>
    <scope>NUCLEOTIDE SEQUENCE</scope>
    <source>
        <strain evidence="3">NT161</strain>
    </source>
</reference>
<comment type="similarity">
    <text evidence="1 2">Belongs to the outer membrane factor (OMF) (TC 1.B.17) family.</text>
</comment>
<comment type="subcellular location">
    <subcellularLocation>
        <location evidence="2">Cell membrane</location>
        <topology evidence="2">Lipid-anchor</topology>
    </subcellularLocation>
</comment>
<dbReference type="GO" id="GO:0005886">
    <property type="term" value="C:plasma membrane"/>
    <property type="evidence" value="ECO:0007669"/>
    <property type="project" value="UniProtKB-SubCell"/>
</dbReference>
<dbReference type="PANTHER" id="PTHR30203">
    <property type="entry name" value="OUTER MEMBRANE CATION EFFLUX PROTEIN"/>
    <property type="match status" value="1"/>
</dbReference>
<keyword evidence="2" id="KW-0564">Palmitate</keyword>
<dbReference type="InterPro" id="IPR010131">
    <property type="entry name" value="MdtP/NodT-like"/>
</dbReference>
<protein>
    <submittedName>
        <fullName evidence="3">CmeC</fullName>
    </submittedName>
</protein>
<keyword evidence="2" id="KW-0732">Signal</keyword>
<evidence type="ECO:0000256" key="1">
    <source>
        <dbReference type="ARBA" id="ARBA00007613"/>
    </source>
</evidence>
<dbReference type="AlphaFoldDB" id="A0A1C9A1J4"/>
<sequence length="492" mass="55487">MNKIISISAIASFTLLISACSLSPNLNIPEANYSIDNKLGALSWEKENNHTLSKEWWKEFDDEKLNHVVDLALQNNNDLKLAFIHMEQAAAQLGIDFSDLLPKLDGSASANRAKTPTNAPSNRTGGVSYGNDFKMGLDLSYEIDLWGRYRDTYRASRSGFKASQYDYEAARLSIVSSVVQTYFNFVNANENEKALKDAYESAQEIYQINYEKFQVGAVGEYEIAQSRANLESTALQYNEAKLNKENYLKALKILTSNDLNDILYQDQAYQVFKLKDFDIPSGISSTILLQRPDIGSSLEKLTQQNYLVGVARTAFLPNLSLTGLLGFESGDLNTLVEAGSRTWSIGGNFVMPIFHWGEIYQNVNLAKLNKDEAFVNYQNTLVAAFGEIRYALIARKTIRLQYNNAQASELSYKRIYEISKERYDVGEMSLQDYLQARQDWLNATVAFNNTKYSYANSIVNVIKAFGGGFEQGENISKNIEEESKTLDMSFRE</sequence>
<dbReference type="InterPro" id="IPR003423">
    <property type="entry name" value="OMP_efflux"/>
</dbReference>
<evidence type="ECO:0000313" key="3">
    <source>
        <dbReference type="EMBL" id="AOL58002.1"/>
    </source>
</evidence>
<organism evidence="3">
    <name type="scientific">Campylobacter jejuni</name>
    <dbReference type="NCBI Taxonomy" id="197"/>
    <lineage>
        <taxon>Bacteria</taxon>
        <taxon>Pseudomonadati</taxon>
        <taxon>Campylobacterota</taxon>
        <taxon>Epsilonproteobacteria</taxon>
        <taxon>Campylobacterales</taxon>
        <taxon>Campylobacteraceae</taxon>
        <taxon>Campylobacter</taxon>
    </lineage>
</organism>
<keyword evidence="2" id="KW-0472">Membrane</keyword>
<dbReference type="Pfam" id="PF02321">
    <property type="entry name" value="OEP"/>
    <property type="match status" value="2"/>
</dbReference>
<name>A0A1C9A1J4_CAMJU</name>
<gene>
    <name evidence="3" type="primary">cmeC</name>
</gene>
<evidence type="ECO:0000256" key="2">
    <source>
        <dbReference type="RuleBase" id="RU362097"/>
    </source>
</evidence>
<feature type="signal peptide" evidence="2">
    <location>
        <begin position="1"/>
        <end position="23"/>
    </location>
</feature>
<dbReference type="EMBL" id="KT778507">
    <property type="protein sequence ID" value="AOL58002.1"/>
    <property type="molecule type" value="Genomic_DNA"/>
</dbReference>
<dbReference type="GO" id="GO:0015562">
    <property type="term" value="F:efflux transmembrane transporter activity"/>
    <property type="evidence" value="ECO:0007669"/>
    <property type="project" value="InterPro"/>
</dbReference>
<dbReference type="NCBIfam" id="TIGR01845">
    <property type="entry name" value="outer_NodT"/>
    <property type="match status" value="1"/>
</dbReference>
<dbReference type="SUPFAM" id="SSF56954">
    <property type="entry name" value="Outer membrane efflux proteins (OEP)"/>
    <property type="match status" value="1"/>
</dbReference>
<keyword evidence="2" id="KW-1134">Transmembrane beta strand</keyword>
<accession>A0A1C9A1J4</accession>
<keyword evidence="2" id="KW-0812">Transmembrane</keyword>
<keyword evidence="2" id="KW-0449">Lipoprotein</keyword>